<dbReference type="GO" id="GO:0006265">
    <property type="term" value="P:DNA topological change"/>
    <property type="evidence" value="ECO:0007669"/>
    <property type="project" value="InterPro"/>
</dbReference>
<dbReference type="InterPro" id="IPR023405">
    <property type="entry name" value="Topo_IA_core_domain"/>
</dbReference>
<dbReference type="PROSITE" id="PS00396">
    <property type="entry name" value="TOPO_IA_1"/>
    <property type="match status" value="1"/>
</dbReference>
<keyword evidence="2" id="KW-0799">Topoisomerase</keyword>
<evidence type="ECO:0000256" key="2">
    <source>
        <dbReference type="ARBA" id="ARBA00023029"/>
    </source>
</evidence>
<dbReference type="InterPro" id="IPR013498">
    <property type="entry name" value="Topo_IA_Znf"/>
</dbReference>
<dbReference type="InterPro" id="IPR013826">
    <property type="entry name" value="Topo_IA_cen_sub3"/>
</dbReference>
<protein>
    <submittedName>
        <fullName evidence="6">DNA topoisomerase 1</fullName>
    </submittedName>
</protein>
<dbReference type="Gene3D" id="1.10.290.10">
    <property type="entry name" value="Topoisomerase I, domain 4"/>
    <property type="match status" value="1"/>
</dbReference>
<dbReference type="GO" id="GO:0003917">
    <property type="term" value="F:DNA topoisomerase type I (single strand cut, ATP-independent) activity"/>
    <property type="evidence" value="ECO:0007669"/>
    <property type="project" value="InterPro"/>
</dbReference>
<keyword evidence="1" id="KW-0479">Metal-binding</keyword>
<keyword evidence="4" id="KW-0413">Isomerase</keyword>
<dbReference type="CDD" id="cd00186">
    <property type="entry name" value="TOP1Ac"/>
    <property type="match status" value="1"/>
</dbReference>
<dbReference type="InterPro" id="IPR023406">
    <property type="entry name" value="Topo_IA_AS"/>
</dbReference>
<comment type="caution">
    <text evidence="6">The sequence shown here is derived from an EMBL/GenBank/DDBJ whole genome shotgun (WGS) entry which is preliminary data.</text>
</comment>
<dbReference type="SUPFAM" id="SSF57783">
    <property type="entry name" value="Zinc beta-ribbon"/>
    <property type="match status" value="3"/>
</dbReference>
<evidence type="ECO:0000256" key="3">
    <source>
        <dbReference type="ARBA" id="ARBA00023125"/>
    </source>
</evidence>
<dbReference type="SUPFAM" id="SSF56712">
    <property type="entry name" value="Prokaryotic type I DNA topoisomerase"/>
    <property type="match status" value="1"/>
</dbReference>
<name>A0AA35RKH9_GEOBA</name>
<dbReference type="PANTHER" id="PTHR42785:SF1">
    <property type="entry name" value="DNA TOPOISOMERASE"/>
    <property type="match status" value="1"/>
</dbReference>
<gene>
    <name evidence="6" type="ORF">GBAR_LOCUS8171</name>
</gene>
<dbReference type="InterPro" id="IPR013497">
    <property type="entry name" value="Topo_IA_cen"/>
</dbReference>
<dbReference type="Pfam" id="PF01131">
    <property type="entry name" value="Topoisom_bac"/>
    <property type="match status" value="1"/>
</dbReference>
<evidence type="ECO:0000259" key="5">
    <source>
        <dbReference type="PROSITE" id="PS52039"/>
    </source>
</evidence>
<dbReference type="GO" id="GO:0046872">
    <property type="term" value="F:metal ion binding"/>
    <property type="evidence" value="ECO:0007669"/>
    <property type="project" value="UniProtKB-KW"/>
</dbReference>
<dbReference type="AlphaFoldDB" id="A0AA35RKH9"/>
<keyword evidence="7" id="KW-1185">Reference proteome</keyword>
<dbReference type="Pfam" id="PF01396">
    <property type="entry name" value="Zn_ribbon_Top1"/>
    <property type="match status" value="3"/>
</dbReference>
<dbReference type="Gene3D" id="2.70.20.10">
    <property type="entry name" value="Topoisomerase I, domain 3"/>
    <property type="match status" value="1"/>
</dbReference>
<dbReference type="Proteomes" id="UP001174909">
    <property type="component" value="Unassembled WGS sequence"/>
</dbReference>
<keyword evidence="3" id="KW-0238">DNA-binding</keyword>
<evidence type="ECO:0000313" key="7">
    <source>
        <dbReference type="Proteomes" id="UP001174909"/>
    </source>
</evidence>
<dbReference type="InterPro" id="IPR000380">
    <property type="entry name" value="Topo_IA"/>
</dbReference>
<dbReference type="PROSITE" id="PS52039">
    <property type="entry name" value="TOPO_IA_2"/>
    <property type="match status" value="1"/>
</dbReference>
<evidence type="ECO:0000313" key="6">
    <source>
        <dbReference type="EMBL" id="CAI8012784.1"/>
    </source>
</evidence>
<dbReference type="PANTHER" id="PTHR42785">
    <property type="entry name" value="DNA TOPOISOMERASE, TYPE IA, CORE"/>
    <property type="match status" value="1"/>
</dbReference>
<dbReference type="EMBL" id="CASHTH010001216">
    <property type="protein sequence ID" value="CAI8012784.1"/>
    <property type="molecule type" value="Genomic_DNA"/>
</dbReference>
<dbReference type="InterPro" id="IPR003602">
    <property type="entry name" value="Topo_IA_DNA-bd_dom"/>
</dbReference>
<evidence type="ECO:0000256" key="1">
    <source>
        <dbReference type="ARBA" id="ARBA00022723"/>
    </source>
</evidence>
<dbReference type="InterPro" id="IPR013824">
    <property type="entry name" value="Topo_IA_cen_sub1"/>
</dbReference>
<dbReference type="GO" id="GO:0003677">
    <property type="term" value="F:DNA binding"/>
    <property type="evidence" value="ECO:0007669"/>
    <property type="project" value="UniProtKB-KW"/>
</dbReference>
<dbReference type="SMART" id="SM00437">
    <property type="entry name" value="TOP1Ac"/>
    <property type="match status" value="1"/>
</dbReference>
<dbReference type="Gene3D" id="3.30.65.10">
    <property type="entry name" value="Bacterial Topoisomerase I, domain 1"/>
    <property type="match status" value="3"/>
</dbReference>
<dbReference type="InterPro" id="IPR013825">
    <property type="entry name" value="Topo_IA_cen_sub2"/>
</dbReference>
<sequence>MLVAQQLYEGLSIGDEGDVGLITYMRTDSTNVAAQALQETATLIRRKYGAEYAPSKPRSYTRKVKGAQEAHEAIRPTSVMREPESVRRYLSNDQARLYDLIWKRMVASQMSDALFDSTSVSIGVTGTLSRREYELRASGSILKFAGFRAVYMEGKDDVDDDDADHPPIPKLEKGELLDCLDIDPEQHFTKPPPRFSDASLVKVLEEEGIGRPSTYASIISTLEMRDYVTKEGSRFVPTNLGKVVTGLLVKNFTDVMDVGFTAGMEEKLDDIAEGEQQWTPVIGQFYDPFEQAVEKAMSEAERVPREQLEEPTDEVCEECEHPMVIKSGRFGRFMACTGYPECKNTRPVESPEERAVRELVSEDVDELCGKCERRMAVKNSQSGRFLGCSGYPDCKNAKPLRVGVACEKCGSDMIERKQKGRNGRIFYGCINYPECKHTVNPLPQPCLDAASCWCLRDAAAGTQSVSTTPADSVVPCQIPILRRPSMEAQDWRTER</sequence>
<evidence type="ECO:0000256" key="4">
    <source>
        <dbReference type="ARBA" id="ARBA00023235"/>
    </source>
</evidence>
<feature type="domain" description="Topo IA-type catalytic" evidence="5">
    <location>
        <begin position="1"/>
        <end position="293"/>
    </location>
</feature>
<accession>A0AA35RKH9</accession>
<dbReference type="GO" id="GO:0005694">
    <property type="term" value="C:chromosome"/>
    <property type="evidence" value="ECO:0007669"/>
    <property type="project" value="InterPro"/>
</dbReference>
<proteinExistence type="predicted"/>
<dbReference type="Gene3D" id="1.10.460.10">
    <property type="entry name" value="Topoisomerase I, domain 2"/>
    <property type="match status" value="1"/>
</dbReference>
<reference evidence="6" key="1">
    <citation type="submission" date="2023-03" db="EMBL/GenBank/DDBJ databases">
        <authorList>
            <person name="Steffen K."/>
            <person name="Cardenas P."/>
        </authorList>
    </citation>
    <scope>NUCLEOTIDE SEQUENCE</scope>
</reference>
<organism evidence="6 7">
    <name type="scientific">Geodia barretti</name>
    <name type="common">Barrett's horny sponge</name>
    <dbReference type="NCBI Taxonomy" id="519541"/>
    <lineage>
        <taxon>Eukaryota</taxon>
        <taxon>Metazoa</taxon>
        <taxon>Porifera</taxon>
        <taxon>Demospongiae</taxon>
        <taxon>Heteroscleromorpha</taxon>
        <taxon>Tetractinellida</taxon>
        <taxon>Astrophorina</taxon>
        <taxon>Geodiidae</taxon>
        <taxon>Geodia</taxon>
    </lineage>
</organism>
<dbReference type="PRINTS" id="PR00417">
    <property type="entry name" value="PRTPISMRASEI"/>
</dbReference>